<proteinExistence type="predicted"/>
<dbReference type="EMBL" id="REGN01002297">
    <property type="protein sequence ID" value="RNA29023.1"/>
    <property type="molecule type" value="Genomic_DNA"/>
</dbReference>
<organism evidence="1 2">
    <name type="scientific">Brachionus plicatilis</name>
    <name type="common">Marine rotifer</name>
    <name type="synonym">Brachionus muelleri</name>
    <dbReference type="NCBI Taxonomy" id="10195"/>
    <lineage>
        <taxon>Eukaryota</taxon>
        <taxon>Metazoa</taxon>
        <taxon>Spiralia</taxon>
        <taxon>Gnathifera</taxon>
        <taxon>Rotifera</taxon>
        <taxon>Eurotatoria</taxon>
        <taxon>Monogononta</taxon>
        <taxon>Pseudotrocha</taxon>
        <taxon>Ploima</taxon>
        <taxon>Brachionidae</taxon>
        <taxon>Brachionus</taxon>
    </lineage>
</organism>
<dbReference type="AlphaFoldDB" id="A0A3M7RZM1"/>
<name>A0A3M7RZM1_BRAPC</name>
<gene>
    <name evidence="1" type="ORF">BpHYR1_005635</name>
</gene>
<sequence length="335" mass="38230">MSSKYNSLSSVNWIRDSDLADEIVSRAGPGNVYYRPGYQSEVSNLTKYSTRVTHLPASVSTVQYRINDDPDPVRIVRPTEPVTLRQNVKVRYLDPPTPPTPAPIIIKERQLTPPPPAPPVHIRQYAPSPPTPPPLVIRERAPTPPRMPDPTIIEKIIPAPSPPPRQVIVERIPAPEKPREIVYEKWLPYQPLPDRQVIVERGKIYEKQPAPRNVIIDYENPRVRVDRRIYDEGIIKINDPRGYVTSRPNGELRVVNRISDLPVPDLVSRSTVVYQPEWTYVRPKTPTPKYLSVESLRSRPKTSYVSSPIKGPHQFVGPWNTTYRSSYTGRGFNKL</sequence>
<reference evidence="1 2" key="1">
    <citation type="journal article" date="2018" name="Sci. Rep.">
        <title>Genomic signatures of local adaptation to the degree of environmental predictability in rotifers.</title>
        <authorList>
            <person name="Franch-Gras L."/>
            <person name="Hahn C."/>
            <person name="Garcia-Roger E.M."/>
            <person name="Carmona M.J."/>
            <person name="Serra M."/>
            <person name="Gomez A."/>
        </authorList>
    </citation>
    <scope>NUCLEOTIDE SEQUENCE [LARGE SCALE GENOMIC DNA]</scope>
    <source>
        <strain evidence="1">HYR1</strain>
    </source>
</reference>
<accession>A0A3M7RZM1</accession>
<comment type="caution">
    <text evidence="1">The sequence shown here is derived from an EMBL/GenBank/DDBJ whole genome shotgun (WGS) entry which is preliminary data.</text>
</comment>
<dbReference type="OrthoDB" id="10038512at2759"/>
<evidence type="ECO:0000313" key="2">
    <source>
        <dbReference type="Proteomes" id="UP000276133"/>
    </source>
</evidence>
<keyword evidence="2" id="KW-1185">Reference proteome</keyword>
<evidence type="ECO:0000313" key="1">
    <source>
        <dbReference type="EMBL" id="RNA29023.1"/>
    </source>
</evidence>
<protein>
    <submittedName>
        <fullName evidence="1">Uncharacterized protein</fullName>
    </submittedName>
</protein>
<dbReference type="Proteomes" id="UP000276133">
    <property type="component" value="Unassembled WGS sequence"/>
</dbReference>